<dbReference type="Proteomes" id="UP000662637">
    <property type="component" value="Unassembled WGS sequence"/>
</dbReference>
<dbReference type="AlphaFoldDB" id="A0A5E4AU37"/>
<reference evidence="3" key="2">
    <citation type="submission" date="2020-08" db="EMBL/GenBank/DDBJ databases">
        <authorList>
            <person name="Shumante A."/>
            <person name="Zimin A.V."/>
            <person name="Puiu D."/>
            <person name="Salzberg S.L."/>
        </authorList>
    </citation>
    <scope>NUCLEOTIDE SEQUENCE</scope>
    <source>
        <strain evidence="3">WC2-LM</strain>
        <tissue evidence="3">Liver</tissue>
    </source>
</reference>
<dbReference type="Proteomes" id="UP000335636">
    <property type="component" value="Unassembled WGS sequence"/>
</dbReference>
<evidence type="ECO:0000313" key="4">
    <source>
        <dbReference type="EMBL" id="VTJ60089.1"/>
    </source>
</evidence>
<accession>A0A5E4AU37</accession>
<evidence type="ECO:0000256" key="1">
    <source>
        <dbReference type="SAM" id="MobiDB-lite"/>
    </source>
</evidence>
<gene>
    <name evidence="3" type="ORF">GHT09_016566</name>
    <name evidence="4" type="ORF">MONAX_5E000746</name>
</gene>
<name>A0A5E4AU37_MARMO</name>
<dbReference type="EMBL" id="CABDUW010000138">
    <property type="protein sequence ID" value="VTJ60089.1"/>
    <property type="molecule type" value="Genomic_DNA"/>
</dbReference>
<evidence type="ECO:0000256" key="2">
    <source>
        <dbReference type="SAM" id="SignalP"/>
    </source>
</evidence>
<reference evidence="4 5" key="1">
    <citation type="submission" date="2019-04" db="EMBL/GenBank/DDBJ databases">
        <authorList>
            <person name="Alioto T."/>
            <person name="Alioto T."/>
        </authorList>
    </citation>
    <scope>NUCLEOTIDE SEQUENCE [LARGE SCALE GENOMIC DNA]</scope>
</reference>
<proteinExistence type="predicted"/>
<feature type="compositionally biased region" description="Gly residues" evidence="1">
    <location>
        <begin position="34"/>
        <end position="47"/>
    </location>
</feature>
<feature type="chain" id="PRO_5036367670" evidence="2">
    <location>
        <begin position="25"/>
        <end position="146"/>
    </location>
</feature>
<keyword evidence="5" id="KW-1185">Reference proteome</keyword>
<feature type="region of interest" description="Disordered" evidence="1">
    <location>
        <begin position="25"/>
        <end position="47"/>
    </location>
</feature>
<evidence type="ECO:0000313" key="5">
    <source>
        <dbReference type="Proteomes" id="UP000335636"/>
    </source>
</evidence>
<keyword evidence="2" id="KW-0732">Signal</keyword>
<feature type="signal peptide" evidence="2">
    <location>
        <begin position="1"/>
        <end position="24"/>
    </location>
</feature>
<organism evidence="4 5">
    <name type="scientific">Marmota monax</name>
    <name type="common">Woodchuck</name>
    <dbReference type="NCBI Taxonomy" id="9995"/>
    <lineage>
        <taxon>Eukaryota</taxon>
        <taxon>Metazoa</taxon>
        <taxon>Chordata</taxon>
        <taxon>Craniata</taxon>
        <taxon>Vertebrata</taxon>
        <taxon>Euteleostomi</taxon>
        <taxon>Mammalia</taxon>
        <taxon>Eutheria</taxon>
        <taxon>Euarchontoglires</taxon>
        <taxon>Glires</taxon>
        <taxon>Rodentia</taxon>
        <taxon>Sciuromorpha</taxon>
        <taxon>Sciuridae</taxon>
        <taxon>Xerinae</taxon>
        <taxon>Marmotini</taxon>
        <taxon>Marmota</taxon>
    </lineage>
</organism>
<evidence type="ECO:0000313" key="3">
    <source>
        <dbReference type="EMBL" id="KAF7472461.1"/>
    </source>
</evidence>
<sequence length="146" mass="15359">MAPRCPSFACVTRLLLSQLVVFRGRPGQPEPAQGRGGRTGPGQRPGLGSGCSECHLTSPCPGTWAHTWVSWGTLQGVLSPGKDFAQGPAHSRGSGAEDRSVGELTHLAFLISLQNQEGKLGDMGVTKSPEWISVYAMLFVSVGSRG</sequence>
<protein>
    <submittedName>
        <fullName evidence="4">Uncharacterized protein</fullName>
    </submittedName>
</protein>
<dbReference type="EMBL" id="WJEC01006517">
    <property type="protein sequence ID" value="KAF7472461.1"/>
    <property type="molecule type" value="Genomic_DNA"/>
</dbReference>